<dbReference type="GeneID" id="34561788"/>
<comment type="caution">
    <text evidence="2">The sequence shown here is derived from an EMBL/GenBank/DDBJ whole genome shotgun (WGS) entry which is preliminary data.</text>
</comment>
<feature type="transmembrane region" description="Helical" evidence="1">
    <location>
        <begin position="20"/>
        <end position="45"/>
    </location>
</feature>
<gene>
    <name evidence="2" type="ORF">CORC01_08648</name>
</gene>
<evidence type="ECO:0000256" key="1">
    <source>
        <dbReference type="SAM" id="Phobius"/>
    </source>
</evidence>
<name>A0A1G4B3X5_9PEZI</name>
<keyword evidence="3" id="KW-1185">Reference proteome</keyword>
<dbReference type="AlphaFoldDB" id="A0A1G4B3X5"/>
<keyword evidence="1" id="KW-0812">Transmembrane</keyword>
<reference evidence="2 3" key="1">
    <citation type="submission" date="2016-09" db="EMBL/GenBank/DDBJ databases">
        <authorList>
            <person name="Capua I."/>
            <person name="De Benedictis P."/>
            <person name="Joannis T."/>
            <person name="Lombin L.H."/>
            <person name="Cattoli G."/>
        </authorList>
    </citation>
    <scope>NUCLEOTIDE SEQUENCE [LARGE SCALE GENOMIC DNA]</scope>
    <source>
        <strain evidence="2 3">IMI 309357</strain>
    </source>
</reference>
<keyword evidence="1" id="KW-0472">Membrane</keyword>
<dbReference type="Proteomes" id="UP000176998">
    <property type="component" value="Unassembled WGS sequence"/>
</dbReference>
<accession>A0A1G4B3X5</accession>
<evidence type="ECO:0000313" key="2">
    <source>
        <dbReference type="EMBL" id="OHE96111.1"/>
    </source>
</evidence>
<dbReference type="EMBL" id="MJBS01000074">
    <property type="protein sequence ID" value="OHE96111.1"/>
    <property type="molecule type" value="Genomic_DNA"/>
</dbReference>
<organism evidence="2 3">
    <name type="scientific">Colletotrichum orchidophilum</name>
    <dbReference type="NCBI Taxonomy" id="1209926"/>
    <lineage>
        <taxon>Eukaryota</taxon>
        <taxon>Fungi</taxon>
        <taxon>Dikarya</taxon>
        <taxon>Ascomycota</taxon>
        <taxon>Pezizomycotina</taxon>
        <taxon>Sordariomycetes</taxon>
        <taxon>Hypocreomycetidae</taxon>
        <taxon>Glomerellales</taxon>
        <taxon>Glomerellaceae</taxon>
        <taxon>Colletotrichum</taxon>
    </lineage>
</organism>
<evidence type="ECO:0000313" key="3">
    <source>
        <dbReference type="Proteomes" id="UP000176998"/>
    </source>
</evidence>
<sequence length="55" mass="6173">MRKHSRRTTTREPLHRTTVLLLFSLSTDTFLSIISVSQTVTLLLGPPLEHASLLS</sequence>
<protein>
    <submittedName>
        <fullName evidence="2">Uncharacterized protein</fullName>
    </submittedName>
</protein>
<proteinExistence type="predicted"/>
<keyword evidence="1" id="KW-1133">Transmembrane helix</keyword>
<dbReference type="RefSeq" id="XP_022473272.1">
    <property type="nucleotide sequence ID" value="XM_022620278.1"/>
</dbReference>